<sequence>MLDKHRPNLENLMLLDNHKICVAGSLAAKVSINQNITGLIGDKDIPLTCSFINEPLEQIVRIQFFAKNKTDEFNLKKPIAIFEPDKPAKLLLSGNYLNGRVTMTNITSTSTNTTMTFHVLKCDDEKDYICQCYHVKEGAYLLPEKSPPTRISVQG</sequence>
<evidence type="ECO:0000313" key="1">
    <source>
        <dbReference type="EMBL" id="CAC5385988.1"/>
    </source>
</evidence>
<evidence type="ECO:0008006" key="3">
    <source>
        <dbReference type="Google" id="ProtNLM"/>
    </source>
</evidence>
<reference evidence="1 2" key="1">
    <citation type="submission" date="2020-06" db="EMBL/GenBank/DDBJ databases">
        <authorList>
            <person name="Li R."/>
            <person name="Bekaert M."/>
        </authorList>
    </citation>
    <scope>NUCLEOTIDE SEQUENCE [LARGE SCALE GENOMIC DNA]</scope>
    <source>
        <strain evidence="2">wild</strain>
    </source>
</reference>
<keyword evidence="2" id="KW-1185">Reference proteome</keyword>
<organism evidence="1 2">
    <name type="scientific">Mytilus coruscus</name>
    <name type="common">Sea mussel</name>
    <dbReference type="NCBI Taxonomy" id="42192"/>
    <lineage>
        <taxon>Eukaryota</taxon>
        <taxon>Metazoa</taxon>
        <taxon>Spiralia</taxon>
        <taxon>Lophotrochozoa</taxon>
        <taxon>Mollusca</taxon>
        <taxon>Bivalvia</taxon>
        <taxon>Autobranchia</taxon>
        <taxon>Pteriomorphia</taxon>
        <taxon>Mytilida</taxon>
        <taxon>Mytiloidea</taxon>
        <taxon>Mytilidae</taxon>
        <taxon>Mytilinae</taxon>
        <taxon>Mytilus</taxon>
    </lineage>
</organism>
<dbReference type="AlphaFoldDB" id="A0A6J8BPU7"/>
<accession>A0A6J8BPU7</accession>
<dbReference type="Gene3D" id="2.60.40.10">
    <property type="entry name" value="Immunoglobulins"/>
    <property type="match status" value="1"/>
</dbReference>
<dbReference type="InterPro" id="IPR013783">
    <property type="entry name" value="Ig-like_fold"/>
</dbReference>
<dbReference type="OrthoDB" id="10397681at2759"/>
<gene>
    <name evidence="1" type="ORF">MCOR_21480</name>
</gene>
<dbReference type="Proteomes" id="UP000507470">
    <property type="component" value="Unassembled WGS sequence"/>
</dbReference>
<name>A0A6J8BPU7_MYTCO</name>
<protein>
    <recommendedName>
        <fullName evidence="3">Immunoglobulin V-set domain-containing protein</fullName>
    </recommendedName>
</protein>
<dbReference type="EMBL" id="CACVKT020003828">
    <property type="protein sequence ID" value="CAC5385988.1"/>
    <property type="molecule type" value="Genomic_DNA"/>
</dbReference>
<evidence type="ECO:0000313" key="2">
    <source>
        <dbReference type="Proteomes" id="UP000507470"/>
    </source>
</evidence>
<proteinExistence type="predicted"/>